<comment type="subcellular location">
    <subcellularLocation>
        <location evidence="1">Nucleus</location>
    </subcellularLocation>
</comment>
<organism evidence="7 8">
    <name type="scientific">Cinchona calisaya</name>
    <dbReference type="NCBI Taxonomy" id="153742"/>
    <lineage>
        <taxon>Eukaryota</taxon>
        <taxon>Viridiplantae</taxon>
        <taxon>Streptophyta</taxon>
        <taxon>Embryophyta</taxon>
        <taxon>Tracheophyta</taxon>
        <taxon>Spermatophyta</taxon>
        <taxon>Magnoliopsida</taxon>
        <taxon>eudicotyledons</taxon>
        <taxon>Gunneridae</taxon>
        <taxon>Pentapetalae</taxon>
        <taxon>asterids</taxon>
        <taxon>lamiids</taxon>
        <taxon>Gentianales</taxon>
        <taxon>Rubiaceae</taxon>
        <taxon>Cinchonoideae</taxon>
        <taxon>Cinchoneae</taxon>
        <taxon>Cinchona</taxon>
    </lineage>
</organism>
<dbReference type="PANTHER" id="PTHR31194:SF56">
    <property type="entry name" value="ETHYLENE-RESPONSIVE TRANSCRIPTION FACTOR CRF6-LIKE"/>
    <property type="match status" value="1"/>
</dbReference>
<evidence type="ECO:0000256" key="4">
    <source>
        <dbReference type="ARBA" id="ARBA00023163"/>
    </source>
</evidence>
<dbReference type="GO" id="GO:0003677">
    <property type="term" value="F:DNA binding"/>
    <property type="evidence" value="ECO:0007669"/>
    <property type="project" value="UniProtKB-KW"/>
</dbReference>
<evidence type="ECO:0000259" key="6">
    <source>
        <dbReference type="PROSITE" id="PS51032"/>
    </source>
</evidence>
<evidence type="ECO:0000256" key="1">
    <source>
        <dbReference type="ARBA" id="ARBA00004123"/>
    </source>
</evidence>
<dbReference type="InterPro" id="IPR036955">
    <property type="entry name" value="AP2/ERF_dom_sf"/>
</dbReference>
<proteinExistence type="predicted"/>
<dbReference type="PRINTS" id="PR00367">
    <property type="entry name" value="ETHRSPELEMNT"/>
</dbReference>
<keyword evidence="4" id="KW-0804">Transcription</keyword>
<reference evidence="7 8" key="1">
    <citation type="submission" date="2024-11" db="EMBL/GenBank/DDBJ databases">
        <title>A near-complete genome assembly of Cinchona calisaya.</title>
        <authorList>
            <person name="Lian D.C."/>
            <person name="Zhao X.W."/>
            <person name="Wei L."/>
        </authorList>
    </citation>
    <scope>NUCLEOTIDE SEQUENCE [LARGE SCALE GENOMIC DNA]</scope>
    <source>
        <tissue evidence="7">Nenye</tissue>
    </source>
</reference>
<dbReference type="SMART" id="SM00380">
    <property type="entry name" value="AP2"/>
    <property type="match status" value="1"/>
</dbReference>
<evidence type="ECO:0000256" key="5">
    <source>
        <dbReference type="ARBA" id="ARBA00023242"/>
    </source>
</evidence>
<gene>
    <name evidence="7" type="ORF">ACH5RR_024973</name>
</gene>
<dbReference type="Gene3D" id="3.30.730.10">
    <property type="entry name" value="AP2/ERF domain"/>
    <property type="match status" value="1"/>
</dbReference>
<name>A0ABD2YYB8_9GENT</name>
<dbReference type="GO" id="GO:0005634">
    <property type="term" value="C:nucleus"/>
    <property type="evidence" value="ECO:0007669"/>
    <property type="project" value="UniProtKB-SubCell"/>
</dbReference>
<dbReference type="Pfam" id="PF00847">
    <property type="entry name" value="AP2"/>
    <property type="match status" value="1"/>
</dbReference>
<evidence type="ECO:0000313" key="7">
    <source>
        <dbReference type="EMBL" id="KAL3512256.1"/>
    </source>
</evidence>
<protein>
    <recommendedName>
        <fullName evidence="6">AP2/ERF domain-containing protein</fullName>
    </recommendedName>
</protein>
<dbReference type="InterPro" id="IPR001471">
    <property type="entry name" value="AP2/ERF_dom"/>
</dbReference>
<dbReference type="Proteomes" id="UP001630127">
    <property type="component" value="Unassembled WGS sequence"/>
</dbReference>
<keyword evidence="3" id="KW-0238">DNA-binding</keyword>
<dbReference type="AlphaFoldDB" id="A0ABD2YYB8"/>
<keyword evidence="8" id="KW-1185">Reference proteome</keyword>
<dbReference type="CDD" id="cd00018">
    <property type="entry name" value="AP2"/>
    <property type="match status" value="1"/>
</dbReference>
<dbReference type="InterPro" id="IPR016177">
    <property type="entry name" value="DNA-bd_dom_sf"/>
</dbReference>
<keyword evidence="2" id="KW-0805">Transcription regulation</keyword>
<evidence type="ECO:0000313" key="8">
    <source>
        <dbReference type="Proteomes" id="UP001630127"/>
    </source>
</evidence>
<sequence length="398" mass="44645">MNLDINKDSKKDRNMEEQFKSVKRIRIIYADPDATDSDSDDDEGKRGANKRKEIVILRDHPKEKCVQILKQHFENAVEISCKIGENHKQLQKSSSLHKGVRKRKWGKYAAEIRDPFKKKRIWLGTYDNEEDAARAYQAKKLEFDRMIERNRNLSSSGDSAVNGSVACASASEETNPLCSHPSPSSVLDLARSAPFAKGTVDSADGSNLKKMVDVEPHLSGSVKDELTLPLVYQEFYTGPNEELLHCSNMGEQAISKLVDDGPTGHPMVSGTVELSNHLNAVTAVEEWQPFWENQSVATDCILRDKDQLHDGNDAGGLEVSKSLADPAISPSISLQLNLEEHLQCNDLKQLGFDENFAYSNREDELFDCLDDASLDSPELDEVELKWLNENLFNDDCFL</sequence>
<feature type="domain" description="AP2/ERF" evidence="6">
    <location>
        <begin position="96"/>
        <end position="154"/>
    </location>
</feature>
<dbReference type="PANTHER" id="PTHR31194">
    <property type="entry name" value="SHN SHINE , DNA BINDING / TRANSCRIPTION FACTOR"/>
    <property type="match status" value="1"/>
</dbReference>
<dbReference type="InterPro" id="IPR050913">
    <property type="entry name" value="AP2/ERF_ERF"/>
</dbReference>
<dbReference type="PROSITE" id="PS51032">
    <property type="entry name" value="AP2_ERF"/>
    <property type="match status" value="1"/>
</dbReference>
<dbReference type="EMBL" id="JBJUIK010000011">
    <property type="protein sequence ID" value="KAL3512256.1"/>
    <property type="molecule type" value="Genomic_DNA"/>
</dbReference>
<comment type="caution">
    <text evidence="7">The sequence shown here is derived from an EMBL/GenBank/DDBJ whole genome shotgun (WGS) entry which is preliminary data.</text>
</comment>
<accession>A0ABD2YYB8</accession>
<evidence type="ECO:0000256" key="3">
    <source>
        <dbReference type="ARBA" id="ARBA00023125"/>
    </source>
</evidence>
<evidence type="ECO:0000256" key="2">
    <source>
        <dbReference type="ARBA" id="ARBA00023015"/>
    </source>
</evidence>
<dbReference type="SUPFAM" id="SSF54171">
    <property type="entry name" value="DNA-binding domain"/>
    <property type="match status" value="1"/>
</dbReference>
<keyword evidence="5" id="KW-0539">Nucleus</keyword>